<proteinExistence type="predicted"/>
<keyword evidence="3" id="KW-0479">Metal-binding</keyword>
<evidence type="ECO:0000313" key="6">
    <source>
        <dbReference type="EMBL" id="SJM91700.1"/>
    </source>
</evidence>
<dbReference type="PANTHER" id="PTHR38344">
    <property type="entry name" value="UPF0753 PROTEIN AQ_863"/>
    <property type="match status" value="1"/>
</dbReference>
<dbReference type="PANTHER" id="PTHR38344:SF1">
    <property type="entry name" value="INORGANIC CARBON TRANSPORTER SUBUNIT DABA-RELATED"/>
    <property type="match status" value="1"/>
</dbReference>
<evidence type="ECO:0000256" key="5">
    <source>
        <dbReference type="ARBA" id="ARBA00023136"/>
    </source>
</evidence>
<reference evidence="7" key="1">
    <citation type="submission" date="2017-02" db="EMBL/GenBank/DDBJ databases">
        <authorList>
            <person name="Daims H."/>
        </authorList>
    </citation>
    <scope>NUCLEOTIDE SEQUENCE [LARGE SCALE GENOMIC DNA]</scope>
</reference>
<organism evidence="6 7">
    <name type="scientific">Crenothrix polyspora</name>
    <dbReference type="NCBI Taxonomy" id="360316"/>
    <lineage>
        <taxon>Bacteria</taxon>
        <taxon>Pseudomonadati</taxon>
        <taxon>Pseudomonadota</taxon>
        <taxon>Gammaproteobacteria</taxon>
        <taxon>Methylococcales</taxon>
        <taxon>Crenotrichaceae</taxon>
        <taxon>Crenothrix</taxon>
    </lineage>
</organism>
<keyword evidence="7" id="KW-1185">Reference proteome</keyword>
<protein>
    <submittedName>
        <fullName evidence="6">Uncharacterized protein</fullName>
    </submittedName>
</protein>
<keyword evidence="4" id="KW-0862">Zinc</keyword>
<dbReference type="EMBL" id="FUKJ01000152">
    <property type="protein sequence ID" value="SJM91700.1"/>
    <property type="molecule type" value="Genomic_DNA"/>
</dbReference>
<dbReference type="Proteomes" id="UP000195442">
    <property type="component" value="Unassembled WGS sequence"/>
</dbReference>
<evidence type="ECO:0000256" key="2">
    <source>
        <dbReference type="ARBA" id="ARBA00022475"/>
    </source>
</evidence>
<accession>A0A1R4H775</accession>
<evidence type="ECO:0000313" key="7">
    <source>
        <dbReference type="Proteomes" id="UP000195442"/>
    </source>
</evidence>
<keyword evidence="1" id="KW-0813">Transport</keyword>
<dbReference type="Pfam" id="PF10070">
    <property type="entry name" value="DabA"/>
    <property type="match status" value="1"/>
</dbReference>
<dbReference type="AlphaFoldDB" id="A0A1R4H775"/>
<dbReference type="GO" id="GO:0046872">
    <property type="term" value="F:metal ion binding"/>
    <property type="evidence" value="ECO:0007669"/>
    <property type="project" value="UniProtKB-KW"/>
</dbReference>
<gene>
    <name evidence="6" type="ORF">CRENPOLYSF2_2350001</name>
</gene>
<evidence type="ECO:0000256" key="1">
    <source>
        <dbReference type="ARBA" id="ARBA00022448"/>
    </source>
</evidence>
<name>A0A1R4H775_9GAMM</name>
<keyword evidence="5" id="KW-0472">Membrane</keyword>
<sequence>MANRPEIRVLLARQNIIIPDDTWFVGTQHDTCSDAMTWYDLATIPALLQEDFQCFRTQISQAQALSAHERSRRFASAERNAAPAESFRHTTLRAQDLSQVRPEFGHASNAAAIIGRRALTQGLFLDRRPFLISYDPTQDPEGTILENILLTAGPVGAGISLEYYFSTIDNDRFGCGTKIPHNVTGLFGIMEGTSSDLRTGLPLQMVEIHEAMRLQIVVEAKTSVLEKIYQRQESLAELIGGGWVYLSVKDPDDGTIYTFERGVGFVPWQVSAESLPVFDTSPDCYHGQTQPVAPALIKQPDRMRV</sequence>
<evidence type="ECO:0000256" key="3">
    <source>
        <dbReference type="ARBA" id="ARBA00022723"/>
    </source>
</evidence>
<keyword evidence="2" id="KW-1003">Cell membrane</keyword>
<evidence type="ECO:0000256" key="4">
    <source>
        <dbReference type="ARBA" id="ARBA00022833"/>
    </source>
</evidence>
<dbReference type="InterPro" id="IPR018752">
    <property type="entry name" value="DabA"/>
</dbReference>